<evidence type="ECO:0000313" key="10">
    <source>
        <dbReference type="Proteomes" id="UP000033870"/>
    </source>
</evidence>
<dbReference type="AlphaFoldDB" id="A0A0G1YGD6"/>
<dbReference type="InterPro" id="IPR049560">
    <property type="entry name" value="MeTrfase_RsmB-F_NOP2_cat"/>
</dbReference>
<dbReference type="PANTHER" id="PTHR22807">
    <property type="entry name" value="NOP2 YEAST -RELATED NOL1/NOP2/FMU SUN DOMAIN-CONTAINING"/>
    <property type="match status" value="1"/>
</dbReference>
<dbReference type="PANTHER" id="PTHR22807:SF61">
    <property type="entry name" value="NOL1_NOP2_SUN FAMILY PROTEIN _ ANTITERMINATION NUSB DOMAIN-CONTAINING PROTEIN"/>
    <property type="match status" value="1"/>
</dbReference>
<evidence type="ECO:0000256" key="1">
    <source>
        <dbReference type="ARBA" id="ARBA00007494"/>
    </source>
</evidence>
<evidence type="ECO:0000256" key="7">
    <source>
        <dbReference type="PROSITE-ProRule" id="PRU01023"/>
    </source>
</evidence>
<dbReference type="Pfam" id="PF01189">
    <property type="entry name" value="Methyltr_RsmB-F"/>
    <property type="match status" value="1"/>
</dbReference>
<dbReference type="InterPro" id="IPR001678">
    <property type="entry name" value="MeTrfase_RsmB-F_NOP2_dom"/>
</dbReference>
<evidence type="ECO:0000256" key="4">
    <source>
        <dbReference type="ARBA" id="ARBA00022679"/>
    </source>
</evidence>
<dbReference type="InterPro" id="IPR029063">
    <property type="entry name" value="SAM-dependent_MTases_sf"/>
</dbReference>
<protein>
    <submittedName>
        <fullName evidence="9">RNA methylase, NOL1/NOP2/sun family</fullName>
    </submittedName>
</protein>
<dbReference type="GO" id="GO:0003723">
    <property type="term" value="F:RNA binding"/>
    <property type="evidence" value="ECO:0007669"/>
    <property type="project" value="UniProtKB-UniRule"/>
</dbReference>
<dbReference type="PRINTS" id="PR02008">
    <property type="entry name" value="RCMTFAMILY"/>
</dbReference>
<feature type="domain" description="SAM-dependent MTase RsmB/NOP-type" evidence="8">
    <location>
        <begin position="32"/>
        <end position="331"/>
    </location>
</feature>
<dbReference type="Gene3D" id="3.40.50.150">
    <property type="entry name" value="Vaccinia Virus protein VP39"/>
    <property type="match status" value="1"/>
</dbReference>
<sequence>MAKKSLANKSAGLPEQFLRRLTGIAGQSAYQAVGRTFVERPTTFRVNTLRSARQEAAQALGDAGFRIREIPWYQGAFVLLNKTKRELTETPLYGQGKIYIQSLASMAPPLVLGPRAGEKVLDLTAAPGSKTSQIAALMDRQGELVANDNNKVRFFKLKHNMELLGVAENAAGWRFTLRMEPGAGLCREYPEYFDRILLDAPCSAEARFIEGDARTYGYWSERKIKEMAYKQRQLLFSAWGALKPGGTLVYSTCTFAPEENELQIARLAERFPAGSPAGGARLSPVDLPGLKRLPPVAAWKGREMLPEIKKTFRIMPTNEIEGFFVACLKKI</sequence>
<gene>
    <name evidence="9" type="ORF">UY92_C0009G0054</name>
</gene>
<evidence type="ECO:0000259" key="8">
    <source>
        <dbReference type="PROSITE" id="PS51686"/>
    </source>
</evidence>
<organism evidence="9 10">
    <name type="scientific">Candidatus Magasanikbacteria bacterium GW2011_GWA2_56_11</name>
    <dbReference type="NCBI Taxonomy" id="1619044"/>
    <lineage>
        <taxon>Bacteria</taxon>
        <taxon>Candidatus Magasanikiibacteriota</taxon>
    </lineage>
</organism>
<keyword evidence="4 7" id="KW-0808">Transferase</keyword>
<dbReference type="InterPro" id="IPR023267">
    <property type="entry name" value="RCMT"/>
</dbReference>
<dbReference type="Pfam" id="PF17125">
    <property type="entry name" value="Methyltr_RsmF_N"/>
    <property type="match status" value="1"/>
</dbReference>
<dbReference type="Proteomes" id="UP000033870">
    <property type="component" value="Unassembled WGS sequence"/>
</dbReference>
<evidence type="ECO:0000256" key="6">
    <source>
        <dbReference type="ARBA" id="ARBA00022884"/>
    </source>
</evidence>
<feature type="active site" description="Nucleophile" evidence="7">
    <location>
        <position position="253"/>
    </location>
</feature>
<comment type="caution">
    <text evidence="7">Lacks conserved residue(s) required for the propagation of feature annotation.</text>
</comment>
<dbReference type="PATRIC" id="fig|1619044.3.peg.709"/>
<dbReference type="InterPro" id="IPR018314">
    <property type="entry name" value="RsmB/NOL1/NOP2-like_CS"/>
</dbReference>
<feature type="binding site" evidence="7">
    <location>
        <position position="148"/>
    </location>
    <ligand>
        <name>S-adenosyl-L-methionine</name>
        <dbReference type="ChEBI" id="CHEBI:59789"/>
    </ligand>
</feature>
<dbReference type="PROSITE" id="PS01153">
    <property type="entry name" value="NOL1_NOP2_SUN"/>
    <property type="match status" value="1"/>
</dbReference>
<evidence type="ECO:0000256" key="3">
    <source>
        <dbReference type="ARBA" id="ARBA00022603"/>
    </source>
</evidence>
<comment type="similarity">
    <text evidence="1 7">Belongs to the class I-like SAM-binding methyltransferase superfamily. RsmB/NOP family.</text>
</comment>
<keyword evidence="2" id="KW-0963">Cytoplasm</keyword>
<feature type="binding site" evidence="7">
    <location>
        <position position="199"/>
    </location>
    <ligand>
        <name>S-adenosyl-L-methionine</name>
        <dbReference type="ChEBI" id="CHEBI:59789"/>
    </ligand>
</feature>
<reference evidence="9 10" key="1">
    <citation type="journal article" date="2015" name="Nature">
        <title>rRNA introns, odd ribosomes, and small enigmatic genomes across a large radiation of phyla.</title>
        <authorList>
            <person name="Brown C.T."/>
            <person name="Hug L.A."/>
            <person name="Thomas B.C."/>
            <person name="Sharon I."/>
            <person name="Castelle C.J."/>
            <person name="Singh A."/>
            <person name="Wilkins M.J."/>
            <person name="Williams K.H."/>
            <person name="Banfield J.F."/>
        </authorList>
    </citation>
    <scope>NUCLEOTIDE SEQUENCE [LARGE SCALE GENOMIC DNA]</scope>
</reference>
<dbReference type="InterPro" id="IPR031341">
    <property type="entry name" value="Methyltr_RsmF_N"/>
</dbReference>
<dbReference type="GO" id="GO:0001510">
    <property type="term" value="P:RNA methylation"/>
    <property type="evidence" value="ECO:0007669"/>
    <property type="project" value="InterPro"/>
</dbReference>
<dbReference type="STRING" id="1619044.UY92_C0009G0054"/>
<keyword evidence="6 7" id="KW-0694">RNA-binding</keyword>
<evidence type="ECO:0000256" key="2">
    <source>
        <dbReference type="ARBA" id="ARBA00022490"/>
    </source>
</evidence>
<evidence type="ECO:0000313" key="9">
    <source>
        <dbReference type="EMBL" id="KKW42250.1"/>
    </source>
</evidence>
<dbReference type="EMBL" id="LCRX01000009">
    <property type="protein sequence ID" value="KKW42250.1"/>
    <property type="molecule type" value="Genomic_DNA"/>
</dbReference>
<proteinExistence type="inferred from homology"/>
<dbReference type="PROSITE" id="PS51686">
    <property type="entry name" value="SAM_MT_RSMB_NOP"/>
    <property type="match status" value="1"/>
</dbReference>
<keyword evidence="3 7" id="KW-0489">Methyltransferase</keyword>
<dbReference type="SUPFAM" id="SSF53335">
    <property type="entry name" value="S-adenosyl-L-methionine-dependent methyltransferases"/>
    <property type="match status" value="1"/>
</dbReference>
<keyword evidence="5 7" id="KW-0949">S-adenosyl-L-methionine</keyword>
<comment type="caution">
    <text evidence="9">The sequence shown here is derived from an EMBL/GenBank/DDBJ whole genome shotgun (WGS) entry which is preliminary data.</text>
</comment>
<accession>A0A0G1YGD6</accession>
<dbReference type="Gene3D" id="3.30.70.1170">
    <property type="entry name" value="Sun protein, domain 3"/>
    <property type="match status" value="1"/>
</dbReference>
<name>A0A0G1YGD6_9BACT</name>
<evidence type="ECO:0000256" key="5">
    <source>
        <dbReference type="ARBA" id="ARBA00022691"/>
    </source>
</evidence>
<dbReference type="GO" id="GO:0008173">
    <property type="term" value="F:RNA methyltransferase activity"/>
    <property type="evidence" value="ECO:0007669"/>
    <property type="project" value="InterPro"/>
</dbReference>